<gene>
    <name evidence="1" type="ORF">ARMGADRAFT_46662</name>
</gene>
<evidence type="ECO:0000313" key="1">
    <source>
        <dbReference type="EMBL" id="PBL04232.1"/>
    </source>
</evidence>
<sequence>MGSEDRVILYVTGGEPVDNILHGIDRGAITRSCDGVFRNSNYKDLLSVSQVVCDGQQELIVQSKRTTDSLARIHETRSLGSRRVTIKGNAETTEREVILLIITIDCGRENLFLMQTRGAGRDRYLFLPWRSLFDCSTRENTTVIAWSRYARTLR</sequence>
<proteinExistence type="predicted"/>
<reference evidence="2" key="1">
    <citation type="journal article" date="2017" name="Nat. Ecol. Evol.">
        <title>Genome expansion and lineage-specific genetic innovations in the forest pathogenic fungi Armillaria.</title>
        <authorList>
            <person name="Sipos G."/>
            <person name="Prasanna A.N."/>
            <person name="Walter M.C."/>
            <person name="O'Connor E."/>
            <person name="Balint B."/>
            <person name="Krizsan K."/>
            <person name="Kiss B."/>
            <person name="Hess J."/>
            <person name="Varga T."/>
            <person name="Slot J."/>
            <person name="Riley R."/>
            <person name="Boka B."/>
            <person name="Rigling D."/>
            <person name="Barry K."/>
            <person name="Lee J."/>
            <person name="Mihaltcheva S."/>
            <person name="LaButti K."/>
            <person name="Lipzen A."/>
            <person name="Waldron R."/>
            <person name="Moloney N.M."/>
            <person name="Sperisen C."/>
            <person name="Kredics L."/>
            <person name="Vagvoelgyi C."/>
            <person name="Patrignani A."/>
            <person name="Fitzpatrick D."/>
            <person name="Nagy I."/>
            <person name="Doyle S."/>
            <person name="Anderson J.B."/>
            <person name="Grigoriev I.V."/>
            <person name="Gueldener U."/>
            <person name="Muensterkoetter M."/>
            <person name="Nagy L.G."/>
        </authorList>
    </citation>
    <scope>NUCLEOTIDE SEQUENCE [LARGE SCALE GENOMIC DNA]</scope>
    <source>
        <strain evidence="2">Ar21-2</strain>
    </source>
</reference>
<name>A0A2H3E9Z2_ARMGA</name>
<dbReference type="Proteomes" id="UP000217790">
    <property type="component" value="Unassembled WGS sequence"/>
</dbReference>
<dbReference type="EMBL" id="KZ293644">
    <property type="protein sequence ID" value="PBL04232.1"/>
    <property type="molecule type" value="Genomic_DNA"/>
</dbReference>
<evidence type="ECO:0000313" key="2">
    <source>
        <dbReference type="Proteomes" id="UP000217790"/>
    </source>
</evidence>
<accession>A0A2H3E9Z2</accession>
<dbReference type="AlphaFoldDB" id="A0A2H3E9Z2"/>
<keyword evidence="2" id="KW-1185">Reference proteome</keyword>
<protein>
    <submittedName>
        <fullName evidence="1">Uncharacterized protein</fullName>
    </submittedName>
</protein>
<organism evidence="1 2">
    <name type="scientific">Armillaria gallica</name>
    <name type="common">Bulbous honey fungus</name>
    <name type="synonym">Armillaria bulbosa</name>
    <dbReference type="NCBI Taxonomy" id="47427"/>
    <lineage>
        <taxon>Eukaryota</taxon>
        <taxon>Fungi</taxon>
        <taxon>Dikarya</taxon>
        <taxon>Basidiomycota</taxon>
        <taxon>Agaricomycotina</taxon>
        <taxon>Agaricomycetes</taxon>
        <taxon>Agaricomycetidae</taxon>
        <taxon>Agaricales</taxon>
        <taxon>Marasmiineae</taxon>
        <taxon>Physalacriaceae</taxon>
        <taxon>Armillaria</taxon>
    </lineage>
</organism>
<dbReference type="InParanoid" id="A0A2H3E9Z2"/>